<protein>
    <submittedName>
        <fullName evidence="2">Uncharacterized protein</fullName>
    </submittedName>
</protein>
<comment type="caution">
    <text evidence="2">The sequence shown here is derived from an EMBL/GenBank/DDBJ whole genome shotgun (WGS) entry which is preliminary data.</text>
</comment>
<name>A0ABX1I497_9GAMM</name>
<evidence type="ECO:0000313" key="2">
    <source>
        <dbReference type="EMBL" id="NKN31684.1"/>
    </source>
</evidence>
<sequence>MKTYRILLLPLLWLALPLQAADCPWKVMEIGPQLDTATAIARRAWAHAEVKDREIARLRRALLRDCQAPSGVAGLEAFSPRIADFDPVRQQALAAQLLACTEAKRDEGQARLARARAAGQRALERRLIDVLGVIERDAQRAFAHEISVHQLVSKLERLATERERLLATCRQLDF</sequence>
<organism evidence="2 3">
    <name type="scientific">Marichromatium bheemlicum</name>
    <dbReference type="NCBI Taxonomy" id="365339"/>
    <lineage>
        <taxon>Bacteria</taxon>
        <taxon>Pseudomonadati</taxon>
        <taxon>Pseudomonadota</taxon>
        <taxon>Gammaproteobacteria</taxon>
        <taxon>Chromatiales</taxon>
        <taxon>Chromatiaceae</taxon>
        <taxon>Marichromatium</taxon>
    </lineage>
</organism>
<feature type="chain" id="PRO_5045146209" evidence="1">
    <location>
        <begin position="21"/>
        <end position="174"/>
    </location>
</feature>
<keyword evidence="3" id="KW-1185">Reference proteome</keyword>
<accession>A0ABX1I497</accession>
<gene>
    <name evidence="2" type="ORF">HF203_00390</name>
</gene>
<feature type="signal peptide" evidence="1">
    <location>
        <begin position="1"/>
        <end position="20"/>
    </location>
</feature>
<proteinExistence type="predicted"/>
<evidence type="ECO:0000313" key="3">
    <source>
        <dbReference type="Proteomes" id="UP000740754"/>
    </source>
</evidence>
<dbReference type="EMBL" id="JAAXKX010000001">
    <property type="protein sequence ID" value="NKN31684.1"/>
    <property type="molecule type" value="Genomic_DNA"/>
</dbReference>
<evidence type="ECO:0000256" key="1">
    <source>
        <dbReference type="SAM" id="SignalP"/>
    </source>
</evidence>
<dbReference type="Proteomes" id="UP000740754">
    <property type="component" value="Unassembled WGS sequence"/>
</dbReference>
<reference evidence="2 3" key="1">
    <citation type="submission" date="2020-04" db="EMBL/GenBank/DDBJ databases">
        <title>Draft Whole-Genome sequence of Marichromatium bheemlicum DSM 18632, type strain.</title>
        <authorList>
            <person name="Kyndt J.A."/>
            <person name="Meyer T.E."/>
        </authorList>
    </citation>
    <scope>NUCLEOTIDE SEQUENCE [LARGE SCALE GENOMIC DNA]</scope>
    <source>
        <strain evidence="2 3">DSM 18632</strain>
    </source>
</reference>
<keyword evidence="1" id="KW-0732">Signal</keyword>
<dbReference type="RefSeq" id="WP_168665465.1">
    <property type="nucleotide sequence ID" value="NZ_JAAXKX010000001.1"/>
</dbReference>